<dbReference type="InterPro" id="IPR004911">
    <property type="entry name" value="Interferon-induced_GILT"/>
</dbReference>
<organism evidence="7 8">
    <name type="scientific">Triparma strigata</name>
    <dbReference type="NCBI Taxonomy" id="1606541"/>
    <lineage>
        <taxon>Eukaryota</taxon>
        <taxon>Sar</taxon>
        <taxon>Stramenopiles</taxon>
        <taxon>Ochrophyta</taxon>
        <taxon>Bolidophyceae</taxon>
        <taxon>Parmales</taxon>
        <taxon>Triparmaceae</taxon>
        <taxon>Triparma</taxon>
    </lineage>
</organism>
<evidence type="ECO:0008006" key="9">
    <source>
        <dbReference type="Google" id="ProtNLM"/>
    </source>
</evidence>
<protein>
    <recommendedName>
        <fullName evidence="9">Gamma-interferon-inducible lysosomal thiol reductase</fullName>
    </recommendedName>
</protein>
<dbReference type="GO" id="GO:0016671">
    <property type="term" value="F:oxidoreductase activity, acting on a sulfur group of donors, disulfide as acceptor"/>
    <property type="evidence" value="ECO:0007669"/>
    <property type="project" value="InterPro"/>
</dbReference>
<accession>A0A9W7E115</accession>
<comment type="subcellular location">
    <subcellularLocation>
        <location evidence="1">Secreted</location>
    </subcellularLocation>
</comment>
<reference evidence="8" key="1">
    <citation type="journal article" date="2023" name="Commun. Biol.">
        <title>Genome analysis of Parmales, the sister group of diatoms, reveals the evolutionary specialization of diatoms from phago-mixotrophs to photoautotrophs.</title>
        <authorList>
            <person name="Ban H."/>
            <person name="Sato S."/>
            <person name="Yoshikawa S."/>
            <person name="Yamada K."/>
            <person name="Nakamura Y."/>
            <person name="Ichinomiya M."/>
            <person name="Sato N."/>
            <person name="Blanc-Mathieu R."/>
            <person name="Endo H."/>
            <person name="Kuwata A."/>
            <person name="Ogata H."/>
        </authorList>
    </citation>
    <scope>NUCLEOTIDE SEQUENCE [LARGE SCALE GENOMIC DNA]</scope>
    <source>
        <strain evidence="8">NIES 3701</strain>
    </source>
</reference>
<name>A0A9W7E115_9STRA</name>
<dbReference type="EMBL" id="BRXY01000077">
    <property type="protein sequence ID" value="GMH62357.1"/>
    <property type="molecule type" value="Genomic_DNA"/>
</dbReference>
<evidence type="ECO:0000256" key="3">
    <source>
        <dbReference type="ARBA" id="ARBA00022525"/>
    </source>
</evidence>
<keyword evidence="5" id="KW-0325">Glycoprotein</keyword>
<evidence type="ECO:0000256" key="4">
    <source>
        <dbReference type="ARBA" id="ARBA00022729"/>
    </source>
</evidence>
<dbReference type="PANTHER" id="PTHR13234:SF8">
    <property type="entry name" value="GAMMA-INTERFERON-INDUCIBLE LYSOSOMAL THIOL REDUCTASE"/>
    <property type="match status" value="1"/>
</dbReference>
<dbReference type="Gene3D" id="3.40.30.10">
    <property type="entry name" value="Glutaredoxin"/>
    <property type="match status" value="1"/>
</dbReference>
<evidence type="ECO:0000313" key="7">
    <source>
        <dbReference type="EMBL" id="GMH62357.1"/>
    </source>
</evidence>
<keyword evidence="3" id="KW-0964">Secreted</keyword>
<dbReference type="AlphaFoldDB" id="A0A9W7E115"/>
<dbReference type="OrthoDB" id="191451at2759"/>
<keyword evidence="8" id="KW-1185">Reference proteome</keyword>
<evidence type="ECO:0000313" key="8">
    <source>
        <dbReference type="Proteomes" id="UP001165085"/>
    </source>
</evidence>
<comment type="caution">
    <text evidence="7">The sequence shown here is derived from an EMBL/GenBank/DDBJ whole genome shotgun (WGS) entry which is preliminary data.</text>
</comment>
<dbReference type="Proteomes" id="UP001165085">
    <property type="component" value="Unassembled WGS sequence"/>
</dbReference>
<gene>
    <name evidence="7" type="ORF">TrST_g13761</name>
</gene>
<feature type="chain" id="PRO_5040874722" description="Gamma-interferon-inducible lysosomal thiol reductase" evidence="6">
    <location>
        <begin position="18"/>
        <end position="212"/>
    </location>
</feature>
<proteinExistence type="inferred from homology"/>
<evidence type="ECO:0000256" key="1">
    <source>
        <dbReference type="ARBA" id="ARBA00004613"/>
    </source>
</evidence>
<feature type="signal peptide" evidence="6">
    <location>
        <begin position="1"/>
        <end position="17"/>
    </location>
</feature>
<evidence type="ECO:0000256" key="5">
    <source>
        <dbReference type="ARBA" id="ARBA00023180"/>
    </source>
</evidence>
<evidence type="ECO:0000256" key="6">
    <source>
        <dbReference type="SAM" id="SignalP"/>
    </source>
</evidence>
<dbReference type="Pfam" id="PF03227">
    <property type="entry name" value="GILT"/>
    <property type="match status" value="1"/>
</dbReference>
<evidence type="ECO:0000256" key="2">
    <source>
        <dbReference type="ARBA" id="ARBA00005679"/>
    </source>
</evidence>
<dbReference type="GO" id="GO:0005576">
    <property type="term" value="C:extracellular region"/>
    <property type="evidence" value="ECO:0007669"/>
    <property type="project" value="UniProtKB-SubCell"/>
</dbReference>
<comment type="similarity">
    <text evidence="2">Belongs to the GILT family.</text>
</comment>
<keyword evidence="4 6" id="KW-0732">Signal</keyword>
<sequence length="212" mass="22667">MKLALAVSFAAAAVARAADPVNVLLCIEAYCPGCQQFTVDDLIPTYEALGSDVMNVTVVPFGNAHITDEDARTMTCQHGEDECSGNSYEQCVISLYPDPTDHLAYIGCFDKISGVMAVDKAFETCATQQGLDWDGISACHDDADQSWALQVAAAAATPADHTYVPWVVVNGEQYDLDVETDFLGFICDAYTGDKPAACSGKVAKTTLKCENK</sequence>
<dbReference type="PANTHER" id="PTHR13234">
    <property type="entry name" value="GAMMA-INTERFERON INDUCIBLE LYSOSOMAL THIOL REDUCTASE GILT"/>
    <property type="match status" value="1"/>
</dbReference>